<gene>
    <name evidence="6" type="ORF">jhhlp_006472</name>
</gene>
<keyword evidence="1 3" id="KW-0238">DNA-binding</keyword>
<protein>
    <recommendedName>
        <fullName evidence="5">HMG box domain-containing protein</fullName>
    </recommendedName>
</protein>
<evidence type="ECO:0000256" key="3">
    <source>
        <dbReference type="PROSITE-ProRule" id="PRU00267"/>
    </source>
</evidence>
<dbReference type="GO" id="GO:0000978">
    <property type="term" value="F:RNA polymerase II cis-regulatory region sequence-specific DNA binding"/>
    <property type="evidence" value="ECO:0007669"/>
    <property type="project" value="TreeGrafter"/>
</dbReference>
<dbReference type="SMART" id="SM00398">
    <property type="entry name" value="HMG"/>
    <property type="match status" value="1"/>
</dbReference>
<reference evidence="6 7" key="1">
    <citation type="journal article" date="2017" name="G3 (Bethesda)">
        <title>First Draft Genome Sequence of the Pathogenic Fungus Lomentospora prolificans (Formerly Scedosporium prolificans).</title>
        <authorList>
            <person name="Luo R."/>
            <person name="Zimin A."/>
            <person name="Workman R."/>
            <person name="Fan Y."/>
            <person name="Pertea G."/>
            <person name="Grossman N."/>
            <person name="Wear M.P."/>
            <person name="Jia B."/>
            <person name="Miller H."/>
            <person name="Casadevall A."/>
            <person name="Timp W."/>
            <person name="Zhang S.X."/>
            <person name="Salzberg S.L."/>
        </authorList>
    </citation>
    <scope>NUCLEOTIDE SEQUENCE [LARGE SCALE GENOMIC DNA]</scope>
    <source>
        <strain evidence="6 7">JHH-5317</strain>
    </source>
</reference>
<dbReference type="InParanoid" id="A0A2N3N627"/>
<dbReference type="PANTHER" id="PTHR45789:SF2">
    <property type="entry name" value="FI18025P1"/>
    <property type="match status" value="1"/>
</dbReference>
<dbReference type="SUPFAM" id="SSF47095">
    <property type="entry name" value="HMG-box"/>
    <property type="match status" value="1"/>
</dbReference>
<evidence type="ECO:0000256" key="4">
    <source>
        <dbReference type="SAM" id="MobiDB-lite"/>
    </source>
</evidence>
<dbReference type="AlphaFoldDB" id="A0A2N3N627"/>
<proteinExistence type="predicted"/>
<dbReference type="PANTHER" id="PTHR45789">
    <property type="entry name" value="FI18025P1"/>
    <property type="match status" value="1"/>
</dbReference>
<dbReference type="InterPro" id="IPR036910">
    <property type="entry name" value="HMG_box_dom_sf"/>
</dbReference>
<dbReference type="InterPro" id="IPR009071">
    <property type="entry name" value="HMG_box_dom"/>
</dbReference>
<dbReference type="OrthoDB" id="2307332at2759"/>
<dbReference type="Proteomes" id="UP000233524">
    <property type="component" value="Unassembled WGS sequence"/>
</dbReference>
<dbReference type="PROSITE" id="PS50118">
    <property type="entry name" value="HMG_BOX_2"/>
    <property type="match status" value="1"/>
</dbReference>
<dbReference type="GO" id="GO:0000981">
    <property type="term" value="F:DNA-binding transcription factor activity, RNA polymerase II-specific"/>
    <property type="evidence" value="ECO:0007669"/>
    <property type="project" value="TreeGrafter"/>
</dbReference>
<evidence type="ECO:0000259" key="5">
    <source>
        <dbReference type="PROSITE" id="PS50118"/>
    </source>
</evidence>
<sequence>MTIRPNKVQKPLSELEKDYPQIPVADIDSYVRRAKETRLQEVAQGKPPGKIKRPMNAFMLYRKAYQHLAKTVCTQNNHQVVSQVCGDGWPLEPLEIKNLYNEWAKIERENHQKAHPGYKFTPSKPTKKPRREEPDSDAVSQNGDREWVSQKPMRCLDAPPQTGRAPVDNVANAPMSIFETYHMPHGLGMSARHSLYEYSNPGPPMPGPYNTATFADGHYYQHNAHLAPGGCGIEDVMMAKPSSPMALVHATGFEGQDCNPVMDPYSTVEGGTSHEHYISNQSLIERPNEKSYSGILESWEFTNDSGWSHAGVNIAPLDTHGSMAPLDELLSQDPQLDYLKGTEGSWKVEETGSQTQSDAWQG</sequence>
<name>A0A2N3N627_9PEZI</name>
<dbReference type="CDD" id="cd01389">
    <property type="entry name" value="HMG-box_ROX1-like"/>
    <property type="match status" value="1"/>
</dbReference>
<keyword evidence="7" id="KW-1185">Reference proteome</keyword>
<dbReference type="EMBL" id="NLAX01000701">
    <property type="protein sequence ID" value="PKS07864.1"/>
    <property type="molecule type" value="Genomic_DNA"/>
</dbReference>
<dbReference type="STRING" id="41688.A0A2N3N627"/>
<organism evidence="6 7">
    <name type="scientific">Lomentospora prolificans</name>
    <dbReference type="NCBI Taxonomy" id="41688"/>
    <lineage>
        <taxon>Eukaryota</taxon>
        <taxon>Fungi</taxon>
        <taxon>Dikarya</taxon>
        <taxon>Ascomycota</taxon>
        <taxon>Pezizomycotina</taxon>
        <taxon>Sordariomycetes</taxon>
        <taxon>Hypocreomycetidae</taxon>
        <taxon>Microascales</taxon>
        <taxon>Microascaceae</taxon>
        <taxon>Lomentospora</taxon>
    </lineage>
</organism>
<feature type="region of interest" description="Disordered" evidence="4">
    <location>
        <begin position="111"/>
        <end position="148"/>
    </location>
</feature>
<accession>A0A2N3N627</accession>
<dbReference type="InterPro" id="IPR051356">
    <property type="entry name" value="SOX/SOX-like_TF"/>
</dbReference>
<dbReference type="Pfam" id="PF00505">
    <property type="entry name" value="HMG_box"/>
    <property type="match status" value="1"/>
</dbReference>
<evidence type="ECO:0000256" key="2">
    <source>
        <dbReference type="ARBA" id="ARBA00023242"/>
    </source>
</evidence>
<feature type="domain" description="HMG box" evidence="5">
    <location>
        <begin position="51"/>
        <end position="119"/>
    </location>
</feature>
<evidence type="ECO:0000313" key="6">
    <source>
        <dbReference type="EMBL" id="PKS07864.1"/>
    </source>
</evidence>
<comment type="caution">
    <text evidence="6">The sequence shown here is derived from an EMBL/GenBank/DDBJ whole genome shotgun (WGS) entry which is preliminary data.</text>
</comment>
<keyword evidence="2 3" id="KW-0539">Nucleus</keyword>
<dbReference type="Gene3D" id="1.10.30.10">
    <property type="entry name" value="High mobility group box domain"/>
    <property type="match status" value="1"/>
</dbReference>
<evidence type="ECO:0000256" key="1">
    <source>
        <dbReference type="ARBA" id="ARBA00023125"/>
    </source>
</evidence>
<dbReference type="VEuPathDB" id="FungiDB:jhhlp_006472"/>
<feature type="DNA-binding region" description="HMG box" evidence="3">
    <location>
        <begin position="51"/>
        <end position="119"/>
    </location>
</feature>
<evidence type="ECO:0000313" key="7">
    <source>
        <dbReference type="Proteomes" id="UP000233524"/>
    </source>
</evidence>
<dbReference type="GO" id="GO:0005634">
    <property type="term" value="C:nucleus"/>
    <property type="evidence" value="ECO:0007669"/>
    <property type="project" value="UniProtKB-UniRule"/>
</dbReference>